<protein>
    <submittedName>
        <fullName evidence="2">Uncharacterized protein</fullName>
    </submittedName>
</protein>
<reference evidence="2 3" key="1">
    <citation type="submission" date="2019-07" db="EMBL/GenBank/DDBJ databases">
        <title>Flavobacterium sp. nov., isolated from glacier ice.</title>
        <authorList>
            <person name="Liu Q."/>
            <person name="Xin Y.-H."/>
        </authorList>
    </citation>
    <scope>NUCLEOTIDE SEQUENCE [LARGE SCALE GENOMIC DNA]</scope>
    <source>
        <strain evidence="2 3">ZT4R6</strain>
    </source>
</reference>
<keyword evidence="3" id="KW-1185">Reference proteome</keyword>
<evidence type="ECO:0000313" key="3">
    <source>
        <dbReference type="Proteomes" id="UP000320643"/>
    </source>
</evidence>
<dbReference type="Proteomes" id="UP000320643">
    <property type="component" value="Unassembled WGS sequence"/>
</dbReference>
<evidence type="ECO:0000313" key="2">
    <source>
        <dbReference type="EMBL" id="TRW21092.1"/>
    </source>
</evidence>
<gene>
    <name evidence="2" type="ORF">FMM05_20605</name>
</gene>
<sequence>MKRLITVMLFCATFFAAAQSDYRQVVLKRKGELHTKVPAVDNKVADKALQISSYLFSRKEFQDSVARLSFPYYNHCKDCGHGKNKEEVIQGKIILDSIFRRPVTALELYIEPVGRKKPRLRSDPENNKCFGLGNTCPDSYITSYYENINCDMAHELPFSCAYAVHISHEYLHFVGYCHKTKDVNTDIAEAVGWIAYYFIKKWYDGKDAGLMQILAEV</sequence>
<proteinExistence type="predicted"/>
<keyword evidence="1" id="KW-0732">Signal</keyword>
<name>A0A552US87_9FLAO</name>
<feature type="signal peptide" evidence="1">
    <location>
        <begin position="1"/>
        <end position="18"/>
    </location>
</feature>
<accession>A0A552US87</accession>
<dbReference type="OrthoDB" id="1453076at2"/>
<dbReference type="AlphaFoldDB" id="A0A552US87"/>
<evidence type="ECO:0000256" key="1">
    <source>
        <dbReference type="SAM" id="SignalP"/>
    </source>
</evidence>
<dbReference type="RefSeq" id="WP_143375319.1">
    <property type="nucleotide sequence ID" value="NZ_VJVZ01000022.1"/>
</dbReference>
<organism evidence="2 3">
    <name type="scientific">Flavobacterium zepuense</name>
    <dbReference type="NCBI Taxonomy" id="2593302"/>
    <lineage>
        <taxon>Bacteria</taxon>
        <taxon>Pseudomonadati</taxon>
        <taxon>Bacteroidota</taxon>
        <taxon>Flavobacteriia</taxon>
        <taxon>Flavobacteriales</taxon>
        <taxon>Flavobacteriaceae</taxon>
        <taxon>Flavobacterium</taxon>
    </lineage>
</organism>
<comment type="caution">
    <text evidence="2">The sequence shown here is derived from an EMBL/GenBank/DDBJ whole genome shotgun (WGS) entry which is preliminary data.</text>
</comment>
<dbReference type="EMBL" id="VJVZ01000022">
    <property type="protein sequence ID" value="TRW21092.1"/>
    <property type="molecule type" value="Genomic_DNA"/>
</dbReference>
<feature type="chain" id="PRO_5021911503" evidence="1">
    <location>
        <begin position="19"/>
        <end position="217"/>
    </location>
</feature>